<organism evidence="2 3">
    <name type="scientific">Streptomyces thermospinosisporus</name>
    <dbReference type="NCBI Taxonomy" id="161482"/>
    <lineage>
        <taxon>Bacteria</taxon>
        <taxon>Bacillati</taxon>
        <taxon>Actinomycetota</taxon>
        <taxon>Actinomycetes</taxon>
        <taxon>Kitasatosporales</taxon>
        <taxon>Streptomycetaceae</taxon>
        <taxon>Streptomyces</taxon>
    </lineage>
</organism>
<feature type="compositionally biased region" description="Basic and acidic residues" evidence="1">
    <location>
        <begin position="34"/>
        <end position="43"/>
    </location>
</feature>
<reference evidence="3" key="1">
    <citation type="journal article" date="2019" name="Int. J. Syst. Evol. Microbiol.">
        <title>The Global Catalogue of Microorganisms (GCM) 10K type strain sequencing project: providing services to taxonomists for standard genome sequencing and annotation.</title>
        <authorList>
            <consortium name="The Broad Institute Genomics Platform"/>
            <consortium name="The Broad Institute Genome Sequencing Center for Infectious Disease"/>
            <person name="Wu L."/>
            <person name="Ma J."/>
        </authorList>
    </citation>
    <scope>NUCLEOTIDE SEQUENCE [LARGE SCALE GENOMIC DNA]</scope>
    <source>
        <strain evidence="3">JCM 11756</strain>
    </source>
</reference>
<feature type="compositionally biased region" description="Basic residues" evidence="1">
    <location>
        <begin position="49"/>
        <end position="60"/>
    </location>
</feature>
<name>A0ABP4J7U9_9ACTN</name>
<comment type="caution">
    <text evidence="2">The sequence shown here is derived from an EMBL/GenBank/DDBJ whole genome shotgun (WGS) entry which is preliminary data.</text>
</comment>
<feature type="region of interest" description="Disordered" evidence="1">
    <location>
        <begin position="1"/>
        <end position="97"/>
    </location>
</feature>
<gene>
    <name evidence="2" type="ORF">GCM10009601_05320</name>
</gene>
<evidence type="ECO:0000313" key="3">
    <source>
        <dbReference type="Proteomes" id="UP001500973"/>
    </source>
</evidence>
<sequence length="97" mass="10736">MHSRAAGRGRGGGVRPQRPARPRQYPGRKPISRQTEDGYHHPGPDSPTHRGRYAHPHRSRSGAAGMATRTPTGPRAQSTRNLTQPQREPKPGLTAYW</sequence>
<dbReference type="EMBL" id="BAAAIZ010000007">
    <property type="protein sequence ID" value="GAA1415517.1"/>
    <property type="molecule type" value="Genomic_DNA"/>
</dbReference>
<feature type="compositionally biased region" description="Polar residues" evidence="1">
    <location>
        <begin position="69"/>
        <end position="86"/>
    </location>
</feature>
<accession>A0ABP4J7U9</accession>
<dbReference type="Proteomes" id="UP001500973">
    <property type="component" value="Unassembled WGS sequence"/>
</dbReference>
<evidence type="ECO:0000256" key="1">
    <source>
        <dbReference type="SAM" id="MobiDB-lite"/>
    </source>
</evidence>
<keyword evidence="3" id="KW-1185">Reference proteome</keyword>
<proteinExistence type="predicted"/>
<evidence type="ECO:0000313" key="2">
    <source>
        <dbReference type="EMBL" id="GAA1415517.1"/>
    </source>
</evidence>
<protein>
    <submittedName>
        <fullName evidence="2">Uncharacterized protein</fullName>
    </submittedName>
</protein>